<dbReference type="PANTHER" id="PTHR24047:SF29">
    <property type="entry name" value="EATER-RELATED"/>
    <property type="match status" value="1"/>
</dbReference>
<feature type="domain" description="EGF-like" evidence="1">
    <location>
        <begin position="225"/>
        <end position="256"/>
    </location>
</feature>
<evidence type="ECO:0000313" key="3">
    <source>
        <dbReference type="Proteomes" id="UP001233999"/>
    </source>
</evidence>
<evidence type="ECO:0000313" key="2">
    <source>
        <dbReference type="EMBL" id="KAJ9586763.1"/>
    </source>
</evidence>
<keyword evidence="3" id="KW-1185">Reference proteome</keyword>
<feature type="domain" description="EGF-like" evidence="1">
    <location>
        <begin position="322"/>
        <end position="357"/>
    </location>
</feature>
<sequence length="383" mass="42132">MTISGTTKRSKIENEHFMNEYPQHGTMKKQNSNICPPPPGQGILQVKSESLDVFRTNKTSNALHNLQFMCGYTQMAVKVPMGWEMQKQNSGGFKNVTLYISMLQYVPLCCTGYIRTRETFVCQNEGGCKDGVCVSPGNCACYQGYGENNRGECVLTCPCSCPHGKCRGSTCKCDEGYKLDPTSQTCEPVCPELCVNAECSGPGVCTCLPGFKKLDSDEDHICSPDCGSKCKHGKCRAPNHCECNEGYQMANAGECLPRCAGCDHGDCVKPFHCRCHHGYSRAGDECEPICEFRCHNATCSAPNTCNCISGYTKVSPLACVPECNPTCQNADCVAPNQCQCHKYYYKKDIMFLRHICYHMSLQLIATAGQLANDLNNRHGPVVH</sequence>
<protein>
    <recommendedName>
        <fullName evidence="1">EGF-like domain-containing protein</fullName>
    </recommendedName>
</protein>
<dbReference type="EMBL" id="JASPKZ010006845">
    <property type="protein sequence ID" value="KAJ9586763.1"/>
    <property type="molecule type" value="Genomic_DNA"/>
</dbReference>
<proteinExistence type="predicted"/>
<dbReference type="PANTHER" id="PTHR24047">
    <property type="entry name" value="FI01909P-RELATED"/>
    <property type="match status" value="1"/>
</dbReference>
<reference evidence="2" key="2">
    <citation type="submission" date="2023-05" db="EMBL/GenBank/DDBJ databases">
        <authorList>
            <person name="Fouks B."/>
        </authorList>
    </citation>
    <scope>NUCLEOTIDE SEQUENCE</scope>
    <source>
        <strain evidence="2">Stay&amp;Tobe</strain>
        <tissue evidence="2">Testes</tissue>
    </source>
</reference>
<organism evidence="2 3">
    <name type="scientific">Diploptera punctata</name>
    <name type="common">Pacific beetle cockroach</name>
    <dbReference type="NCBI Taxonomy" id="6984"/>
    <lineage>
        <taxon>Eukaryota</taxon>
        <taxon>Metazoa</taxon>
        <taxon>Ecdysozoa</taxon>
        <taxon>Arthropoda</taxon>
        <taxon>Hexapoda</taxon>
        <taxon>Insecta</taxon>
        <taxon>Pterygota</taxon>
        <taxon>Neoptera</taxon>
        <taxon>Polyneoptera</taxon>
        <taxon>Dictyoptera</taxon>
        <taxon>Blattodea</taxon>
        <taxon>Blaberoidea</taxon>
        <taxon>Blaberidae</taxon>
        <taxon>Diplopterinae</taxon>
        <taxon>Diploptera</taxon>
    </lineage>
</organism>
<feature type="domain" description="EGF-like" evidence="1">
    <location>
        <begin position="289"/>
        <end position="320"/>
    </location>
</feature>
<evidence type="ECO:0000259" key="1">
    <source>
        <dbReference type="SMART" id="SM00181"/>
    </source>
</evidence>
<gene>
    <name evidence="2" type="ORF">L9F63_019631</name>
</gene>
<dbReference type="InterPro" id="IPR053255">
    <property type="entry name" value="EGF-like_domain"/>
</dbReference>
<dbReference type="Gene3D" id="2.10.25.10">
    <property type="entry name" value="Laminin"/>
    <property type="match status" value="4"/>
</dbReference>
<name>A0AAD7ZVV7_DIPPU</name>
<comment type="caution">
    <text evidence="2">The sequence shown here is derived from an EMBL/GenBank/DDBJ whole genome shotgun (WGS) entry which is preliminary data.</text>
</comment>
<feature type="domain" description="EGF-like" evidence="1">
    <location>
        <begin position="189"/>
        <end position="223"/>
    </location>
</feature>
<dbReference type="InterPro" id="IPR000742">
    <property type="entry name" value="EGF"/>
</dbReference>
<dbReference type="Proteomes" id="UP001233999">
    <property type="component" value="Unassembled WGS sequence"/>
</dbReference>
<feature type="domain" description="EGF-like" evidence="1">
    <location>
        <begin position="258"/>
        <end position="287"/>
    </location>
</feature>
<feature type="domain" description="EGF-like" evidence="1">
    <location>
        <begin position="121"/>
        <end position="154"/>
    </location>
</feature>
<dbReference type="SMART" id="SM00181">
    <property type="entry name" value="EGF"/>
    <property type="match status" value="7"/>
</dbReference>
<feature type="non-terminal residue" evidence="2">
    <location>
        <position position="383"/>
    </location>
</feature>
<dbReference type="AlphaFoldDB" id="A0AAD7ZVV7"/>
<accession>A0AAD7ZVV7</accession>
<feature type="domain" description="EGF-like" evidence="1">
    <location>
        <begin position="156"/>
        <end position="187"/>
    </location>
</feature>
<reference evidence="2" key="1">
    <citation type="journal article" date="2023" name="IScience">
        <title>Live-bearing cockroach genome reveals convergent evolutionary mechanisms linked to viviparity in insects and beyond.</title>
        <authorList>
            <person name="Fouks B."/>
            <person name="Harrison M.C."/>
            <person name="Mikhailova A.A."/>
            <person name="Marchal E."/>
            <person name="English S."/>
            <person name="Carruthers M."/>
            <person name="Jennings E.C."/>
            <person name="Chiamaka E.L."/>
            <person name="Frigard R.A."/>
            <person name="Pippel M."/>
            <person name="Attardo G.M."/>
            <person name="Benoit J.B."/>
            <person name="Bornberg-Bauer E."/>
            <person name="Tobe S.S."/>
        </authorList>
    </citation>
    <scope>NUCLEOTIDE SEQUENCE</scope>
    <source>
        <strain evidence="2">Stay&amp;Tobe</strain>
    </source>
</reference>